<name>A0A7W4VWG6_9ACTN</name>
<evidence type="ECO:0000313" key="4">
    <source>
        <dbReference type="Proteomes" id="UP000589626"/>
    </source>
</evidence>
<dbReference type="EMBL" id="JACHWR010000002">
    <property type="protein sequence ID" value="MBB3043044.1"/>
    <property type="molecule type" value="Genomic_DNA"/>
</dbReference>
<dbReference type="PANTHER" id="PTHR12526:SF510">
    <property type="entry name" value="D-INOSITOL 3-PHOSPHATE GLYCOSYLTRANSFERASE"/>
    <property type="match status" value="1"/>
</dbReference>
<dbReference type="SUPFAM" id="SSF53756">
    <property type="entry name" value="UDP-Glycosyltransferase/glycogen phosphorylase"/>
    <property type="match status" value="1"/>
</dbReference>
<protein>
    <submittedName>
        <fullName evidence="3">Glycosyltransferase involved in cell wall biosynthesis</fullName>
    </submittedName>
</protein>
<dbReference type="Proteomes" id="UP000589626">
    <property type="component" value="Unassembled WGS sequence"/>
</dbReference>
<sequence length="381" mass="40511">MISFIWSPGNRLPAGTGGSENYTVGHVRELVRRGVGAQVVTVGIGVEDGREEFADVPFLALASLAEVAELDGTVIFVNEAHEVLTRNPAYLIMHNPPPIREHHRAFATAGTRDKTLIATSRYAAALWAEYLDVDVDTVQVIYPFAEPEFGARVRAPRPGGPTRVLFAGRLSPEKGVYTLLEMLHLDIIENDLGLTFTATSAGNDKPQGAIIERILATHPGISVVPACKTPAAMAELMAHHDVVVMPSNSQYWHETFGIVSIEAQHAGCRVVASDDGGLPETDCGGLVLVEPDNAEALATGLRLAVAAGPLSPEARQEASCHFSVEQSAHGLLEVLARPAQATPASIVQELEQLILLDSAPTAAIRSSVTAGRPSDHDITAL</sequence>
<evidence type="ECO:0000256" key="2">
    <source>
        <dbReference type="ARBA" id="ARBA00022679"/>
    </source>
</evidence>
<keyword evidence="4" id="KW-1185">Reference proteome</keyword>
<dbReference type="CDD" id="cd03801">
    <property type="entry name" value="GT4_PimA-like"/>
    <property type="match status" value="1"/>
</dbReference>
<accession>A0A7W4VWG6</accession>
<proteinExistence type="predicted"/>
<organism evidence="3 4">
    <name type="scientific">Nocardioides soli</name>
    <dbReference type="NCBI Taxonomy" id="1036020"/>
    <lineage>
        <taxon>Bacteria</taxon>
        <taxon>Bacillati</taxon>
        <taxon>Actinomycetota</taxon>
        <taxon>Actinomycetes</taxon>
        <taxon>Propionibacteriales</taxon>
        <taxon>Nocardioidaceae</taxon>
        <taxon>Nocardioides</taxon>
    </lineage>
</organism>
<dbReference type="Gene3D" id="3.40.50.2000">
    <property type="entry name" value="Glycogen Phosphorylase B"/>
    <property type="match status" value="1"/>
</dbReference>
<comment type="caution">
    <text evidence="3">The sequence shown here is derived from an EMBL/GenBank/DDBJ whole genome shotgun (WGS) entry which is preliminary data.</text>
</comment>
<keyword evidence="2 3" id="KW-0808">Transferase</keyword>
<dbReference type="Pfam" id="PF13692">
    <property type="entry name" value="Glyco_trans_1_4"/>
    <property type="match status" value="1"/>
</dbReference>
<gene>
    <name evidence="3" type="ORF">FHU40_002862</name>
</gene>
<evidence type="ECO:0000313" key="3">
    <source>
        <dbReference type="EMBL" id="MBB3043044.1"/>
    </source>
</evidence>
<dbReference type="RefSeq" id="WP_183592937.1">
    <property type="nucleotide sequence ID" value="NZ_JACHWR010000002.1"/>
</dbReference>
<dbReference type="PANTHER" id="PTHR12526">
    <property type="entry name" value="GLYCOSYLTRANSFERASE"/>
    <property type="match status" value="1"/>
</dbReference>
<reference evidence="3 4" key="1">
    <citation type="submission" date="2020-08" db="EMBL/GenBank/DDBJ databases">
        <title>Sequencing the genomes of 1000 actinobacteria strains.</title>
        <authorList>
            <person name="Klenk H.-P."/>
        </authorList>
    </citation>
    <scope>NUCLEOTIDE SEQUENCE [LARGE SCALE GENOMIC DNA]</scope>
    <source>
        <strain evidence="3 4">DSM 105498</strain>
    </source>
</reference>
<evidence type="ECO:0000256" key="1">
    <source>
        <dbReference type="ARBA" id="ARBA00022676"/>
    </source>
</evidence>
<dbReference type="AlphaFoldDB" id="A0A7W4VWG6"/>
<dbReference type="GO" id="GO:0016757">
    <property type="term" value="F:glycosyltransferase activity"/>
    <property type="evidence" value="ECO:0007669"/>
    <property type="project" value="UniProtKB-KW"/>
</dbReference>
<keyword evidence="1" id="KW-0328">Glycosyltransferase</keyword>